<name>A0ABP7G4I5_9MICO</name>
<evidence type="ECO:0000313" key="1">
    <source>
        <dbReference type="EMBL" id="GAA3756145.1"/>
    </source>
</evidence>
<sequence length="52" mass="5955">MTYRVTADPDTCMRIEHSTQTKGDYGHTHHHDAIIYINPRIPARRATSHPLA</sequence>
<keyword evidence="2" id="KW-1185">Reference proteome</keyword>
<protein>
    <submittedName>
        <fullName evidence="1">Uncharacterized protein</fullName>
    </submittedName>
</protein>
<dbReference type="EMBL" id="BAABAF010000001">
    <property type="protein sequence ID" value="GAA3756145.1"/>
    <property type="molecule type" value="Genomic_DNA"/>
</dbReference>
<proteinExistence type="predicted"/>
<organism evidence="1 2">
    <name type="scientific">Microbacterium kribbense</name>
    <dbReference type="NCBI Taxonomy" id="433645"/>
    <lineage>
        <taxon>Bacteria</taxon>
        <taxon>Bacillati</taxon>
        <taxon>Actinomycetota</taxon>
        <taxon>Actinomycetes</taxon>
        <taxon>Micrococcales</taxon>
        <taxon>Microbacteriaceae</taxon>
        <taxon>Microbacterium</taxon>
    </lineage>
</organism>
<evidence type="ECO:0000313" key="2">
    <source>
        <dbReference type="Proteomes" id="UP001500540"/>
    </source>
</evidence>
<gene>
    <name evidence="1" type="ORF">GCM10022240_06270</name>
</gene>
<reference evidence="2" key="1">
    <citation type="journal article" date="2019" name="Int. J. Syst. Evol. Microbiol.">
        <title>The Global Catalogue of Microorganisms (GCM) 10K type strain sequencing project: providing services to taxonomists for standard genome sequencing and annotation.</title>
        <authorList>
            <consortium name="The Broad Institute Genomics Platform"/>
            <consortium name="The Broad Institute Genome Sequencing Center for Infectious Disease"/>
            <person name="Wu L."/>
            <person name="Ma J."/>
        </authorList>
    </citation>
    <scope>NUCLEOTIDE SEQUENCE [LARGE SCALE GENOMIC DNA]</scope>
    <source>
        <strain evidence="2">JCM 16950</strain>
    </source>
</reference>
<accession>A0ABP7G4I5</accession>
<comment type="caution">
    <text evidence="1">The sequence shown here is derived from an EMBL/GenBank/DDBJ whole genome shotgun (WGS) entry which is preliminary data.</text>
</comment>
<dbReference type="Proteomes" id="UP001500540">
    <property type="component" value="Unassembled WGS sequence"/>
</dbReference>